<dbReference type="Gene3D" id="2.30.29.30">
    <property type="entry name" value="Pleckstrin-homology domain (PH domain)/Phosphotyrosine-binding domain (PTB)"/>
    <property type="match status" value="1"/>
</dbReference>
<name>A0A6G1SQ44_9ACAR</name>
<dbReference type="InterPro" id="IPR011993">
    <property type="entry name" value="PH-like_dom_sf"/>
</dbReference>
<protein>
    <submittedName>
        <fullName evidence="3">Fibroblast growth factor receptor substrate 2</fullName>
    </submittedName>
</protein>
<evidence type="ECO:0000259" key="2">
    <source>
        <dbReference type="PROSITE" id="PS51064"/>
    </source>
</evidence>
<proteinExistence type="predicted"/>
<dbReference type="EMBL" id="GGYP01007550">
    <property type="protein sequence ID" value="MDE52321.1"/>
    <property type="molecule type" value="Transcribed_RNA"/>
</dbReference>
<evidence type="ECO:0000313" key="3">
    <source>
        <dbReference type="EMBL" id="MDE52321.1"/>
    </source>
</evidence>
<organism evidence="3">
    <name type="scientific">Aceria tosichella</name>
    <name type="common">wheat curl mite</name>
    <dbReference type="NCBI Taxonomy" id="561515"/>
    <lineage>
        <taxon>Eukaryota</taxon>
        <taxon>Metazoa</taxon>
        <taxon>Ecdysozoa</taxon>
        <taxon>Arthropoda</taxon>
        <taxon>Chelicerata</taxon>
        <taxon>Arachnida</taxon>
        <taxon>Acari</taxon>
        <taxon>Acariformes</taxon>
        <taxon>Trombidiformes</taxon>
        <taxon>Prostigmata</taxon>
        <taxon>Eupodina</taxon>
        <taxon>Eriophyoidea</taxon>
        <taxon>Eriophyidae</taxon>
        <taxon>Eriophyinae</taxon>
        <taxon>Aceriini</taxon>
        <taxon>Aceria</taxon>
    </lineage>
</organism>
<dbReference type="SMART" id="SM01244">
    <property type="entry name" value="IRS"/>
    <property type="match status" value="1"/>
</dbReference>
<dbReference type="Pfam" id="PF02174">
    <property type="entry name" value="IRS"/>
    <property type="match status" value="1"/>
</dbReference>
<feature type="domain" description="IRS-type PTB" evidence="2">
    <location>
        <begin position="20"/>
        <end position="124"/>
    </location>
</feature>
<dbReference type="PROSITE" id="PS51064">
    <property type="entry name" value="IRS_PTB"/>
    <property type="match status" value="1"/>
</dbReference>
<evidence type="ECO:0000256" key="1">
    <source>
        <dbReference type="SAM" id="MobiDB-lite"/>
    </source>
</evidence>
<dbReference type="GO" id="GO:0005737">
    <property type="term" value="C:cytoplasm"/>
    <property type="evidence" value="ECO:0007669"/>
    <property type="project" value="TreeGrafter"/>
</dbReference>
<feature type="compositionally biased region" description="Polar residues" evidence="1">
    <location>
        <begin position="122"/>
        <end position="140"/>
    </location>
</feature>
<keyword evidence="3" id="KW-0675">Receptor</keyword>
<reference evidence="3" key="1">
    <citation type="submission" date="2018-10" db="EMBL/GenBank/DDBJ databases">
        <title>Transcriptome assembly of Aceria tosichella (Wheat curl mite) Type 2.</title>
        <authorList>
            <person name="Scully E.D."/>
            <person name="Geib S.M."/>
            <person name="Palmer N.A."/>
            <person name="Gupta A.K."/>
            <person name="Sarath G."/>
            <person name="Tatineni S."/>
        </authorList>
    </citation>
    <scope>NUCLEOTIDE SEQUENCE</scope>
    <source>
        <strain evidence="3">LincolnNE</strain>
    </source>
</reference>
<feature type="region of interest" description="Disordered" evidence="1">
    <location>
        <begin position="117"/>
        <end position="165"/>
    </location>
</feature>
<feature type="compositionally biased region" description="Low complexity" evidence="1">
    <location>
        <begin position="147"/>
        <end position="161"/>
    </location>
</feature>
<dbReference type="InterPro" id="IPR002404">
    <property type="entry name" value="IRS_PTB"/>
</dbReference>
<dbReference type="InterPro" id="IPR050996">
    <property type="entry name" value="Docking_Protein_DOK"/>
</dbReference>
<dbReference type="PANTHER" id="PTHR21258:SF62">
    <property type="entry name" value="INSULIN RECEPTOR SUBSTRATE 1"/>
    <property type="match status" value="1"/>
</dbReference>
<accession>A0A6G1SQ44</accession>
<gene>
    <name evidence="3" type="primary">Frs2_0</name>
    <name evidence="3" type="ORF">g.19987</name>
</gene>
<dbReference type="SUPFAM" id="SSF50729">
    <property type="entry name" value="PH domain-like"/>
    <property type="match status" value="1"/>
</dbReference>
<dbReference type="PANTHER" id="PTHR21258">
    <property type="entry name" value="DOCKING PROTEIN RELATED"/>
    <property type="match status" value="1"/>
</dbReference>
<dbReference type="SMART" id="SM00310">
    <property type="entry name" value="PTBI"/>
    <property type="match status" value="1"/>
</dbReference>
<dbReference type="AlphaFoldDB" id="A0A6G1SQ44"/>
<dbReference type="GO" id="GO:0007169">
    <property type="term" value="P:cell surface receptor protein tyrosine kinase signaling pathway"/>
    <property type="evidence" value="ECO:0007669"/>
    <property type="project" value="TreeGrafter"/>
</dbReference>
<sequence length="198" mass="21946">MNLVHALMARMSPDQGSLVNSTDQDNKFTASNIDEQGNDISRGQLHVTDDAIVYLMTNKAPISWPLDCIRRYGCIDSGKKLIFEAGRKCSTGQGIYAFRLSRARECVDRLNEMINSKESRLNRQTNESPMSRAKPTSTRIPQRGHASTSTDSDQQQSQSSTEATMDGAVKPLSYVLIDFETTKALNDSAQAHAAMRIK</sequence>